<reference evidence="2 3" key="1">
    <citation type="submission" date="2018-08" db="EMBL/GenBank/DDBJ databases">
        <title>A genome reference for cultivated species of the human gut microbiota.</title>
        <authorList>
            <person name="Zou Y."/>
            <person name="Xue W."/>
            <person name="Luo G."/>
        </authorList>
    </citation>
    <scope>NUCLEOTIDE SEQUENCE [LARGE SCALE GENOMIC DNA]</scope>
    <source>
        <strain evidence="2 3">AF14-49</strain>
    </source>
</reference>
<dbReference type="Pfam" id="PF14135">
    <property type="entry name" value="DUF4302"/>
    <property type="match status" value="1"/>
</dbReference>
<feature type="signal peptide" evidence="1">
    <location>
        <begin position="1"/>
        <end position="18"/>
    </location>
</feature>
<organism evidence="2 3">
    <name type="scientific">Butyricimonas virosa</name>
    <dbReference type="NCBI Taxonomy" id="544645"/>
    <lineage>
        <taxon>Bacteria</taxon>
        <taxon>Pseudomonadati</taxon>
        <taxon>Bacteroidota</taxon>
        <taxon>Bacteroidia</taxon>
        <taxon>Bacteroidales</taxon>
        <taxon>Odoribacteraceae</taxon>
        <taxon>Butyricimonas</taxon>
    </lineage>
</organism>
<dbReference type="EMBL" id="QRZA01000024">
    <property type="protein sequence ID" value="RGV32083.1"/>
    <property type="molecule type" value="Genomic_DNA"/>
</dbReference>
<evidence type="ECO:0000313" key="3">
    <source>
        <dbReference type="Proteomes" id="UP000283589"/>
    </source>
</evidence>
<sequence>MKKLIYLWLLASVLLAVACTDDDDVFSEESGVRLQAVIDECNTTLRGAENGWKMVYYPKVESYGGYTFLFKFGTKNRVQMISDFDMSEDTDYSYNFNTSESVVLTFDSYSPLHRLADPQYPAPDYSNKKGYGVEGDFEFVVKKVTADTLYLVGKKNRVEVLLTKATGEDWLLVSMMAEMSSCFALSENERLGMSVHGVLMASGLVELDDIYHICKISYKDEEGDAVSVESPYIMTDKGCQFIQEIEVAGIKFSGLNVDLSEGFNNREFVSNDEGGSIRFFIQNFAPLNLTRDQIPTYVPNKNIASVDLLRTTNGNDVRYVITEMSSELEAQRDIIREKLPNFIDFYLELNRKDGYDGSFRIGAYQGTSVKYYNYDFKTFELLDNSVNKVVFDNQAASSSTSGFTDKDLYSIKKNKNTKAVYDAFFSGDGFVVIRDSDTVYWIRSLKDPNVWMKLEED</sequence>
<gene>
    <name evidence="2" type="ORF">DWW18_15250</name>
</gene>
<dbReference type="RefSeq" id="WP_118261122.1">
    <property type="nucleotide sequence ID" value="NZ_CALBWO010000005.1"/>
</dbReference>
<evidence type="ECO:0000256" key="1">
    <source>
        <dbReference type="SAM" id="SignalP"/>
    </source>
</evidence>
<dbReference type="STRING" id="1121130.GCA_000519105_02748"/>
<proteinExistence type="predicted"/>
<accession>A0A412WX42</accession>
<protein>
    <submittedName>
        <fullName evidence="2">DUF4302 domain-containing protein</fullName>
    </submittedName>
</protein>
<dbReference type="AlphaFoldDB" id="A0A412WX42"/>
<dbReference type="PROSITE" id="PS51257">
    <property type="entry name" value="PROKAR_LIPOPROTEIN"/>
    <property type="match status" value="1"/>
</dbReference>
<feature type="chain" id="PRO_5019143114" evidence="1">
    <location>
        <begin position="19"/>
        <end position="457"/>
    </location>
</feature>
<keyword evidence="1" id="KW-0732">Signal</keyword>
<dbReference type="Proteomes" id="UP000283589">
    <property type="component" value="Unassembled WGS sequence"/>
</dbReference>
<name>A0A412WX42_9BACT</name>
<evidence type="ECO:0000313" key="2">
    <source>
        <dbReference type="EMBL" id="RGV32083.1"/>
    </source>
</evidence>
<comment type="caution">
    <text evidence="2">The sequence shown here is derived from an EMBL/GenBank/DDBJ whole genome shotgun (WGS) entry which is preliminary data.</text>
</comment>
<dbReference type="InterPro" id="IPR025396">
    <property type="entry name" value="DUF4302"/>
</dbReference>